<evidence type="ECO:0000259" key="2">
    <source>
        <dbReference type="SMART" id="SM00382"/>
    </source>
</evidence>
<dbReference type="PATRIC" id="fig|401562.3.peg.3094"/>
<feature type="compositionally biased region" description="Basic and acidic residues" evidence="1">
    <location>
        <begin position="580"/>
        <end position="595"/>
    </location>
</feature>
<dbReference type="AlphaFoldDB" id="A0A175R728"/>
<dbReference type="EMBL" id="LDPZ01000039">
    <property type="protein sequence ID" value="KTQ89470.1"/>
    <property type="molecule type" value="Genomic_DNA"/>
</dbReference>
<gene>
    <name evidence="3" type="ORF">NS226_16815</name>
</gene>
<dbReference type="InterPro" id="IPR003593">
    <property type="entry name" value="AAA+_ATPase"/>
</dbReference>
<name>A0A175R728_9HYPH</name>
<evidence type="ECO:0000256" key="1">
    <source>
        <dbReference type="SAM" id="MobiDB-lite"/>
    </source>
</evidence>
<sequence length="595" mass="65998">MASGSLIEIGKPVATVDVAALDNLVAQRRAYVIDTARQLLTNQPVANYFHETCPVSFDEFVYLVENHEKARAEWLRTRTVSYLGMPIGGSLLQTLKPSYTPTAQDWQRYLIEHFPTMQRLLPPMSISSGGFREEVRQEHTLIVAGAGSGKSTIIKKLAHHYVANTTSSVVLLDPHSDLVQDMHIWPEFANSDRLILIEAGRFPGETVGINLLDGRGMDLDARNKAALTFTKLMVEYTGDLSPNMNLVVGSCAEVLLGVVGATINDLILMLKVPEKPKRGEDAPPLQGRAAELMGYALNHPRPSLRNWFRDEFDTQYIAITRNSLRSRLQILIRNMAVEAMLTGGPSTIDLEAALNSGKVVLIDLLSFGEDAVRPLGLFFVAMITAIASKRRDTPSPDRVPIHLFIDEVTELASKEVVRVVNALRKYGVHATFAQQSGGQGFEGSDLKEALFESTAIKILASDRPEQYAKLAKIDPDHMPPRGKKQFWVKWGKDSDVEIKVVETDPRFADQNHRSTAGELAETLKRLRDRDYRPMFEAAPAPRRHDPEPTAPELGTSEAGSVETSAAPHNPAPETPAPRVEPNERWRRARAMPELD</sequence>
<reference evidence="3 4" key="1">
    <citation type="journal article" date="2016" name="Front. Microbiol.">
        <title>Genomic Resource of Rice Seed Associated Bacteria.</title>
        <authorList>
            <person name="Midha S."/>
            <person name="Bansal K."/>
            <person name="Sharma S."/>
            <person name="Kumar N."/>
            <person name="Patil P.P."/>
            <person name="Chaudhry V."/>
            <person name="Patil P.B."/>
        </authorList>
    </citation>
    <scope>NUCLEOTIDE SEQUENCE [LARGE SCALE GENOMIC DNA]</scope>
    <source>
        <strain evidence="3 4">NS226</strain>
    </source>
</reference>
<dbReference type="SUPFAM" id="SSF52540">
    <property type="entry name" value="P-loop containing nucleoside triphosphate hydrolases"/>
    <property type="match status" value="1"/>
</dbReference>
<dbReference type="Pfam" id="PF01935">
    <property type="entry name" value="DUF87"/>
    <property type="match status" value="1"/>
</dbReference>
<comment type="caution">
    <text evidence="3">The sequence shown here is derived from an EMBL/GenBank/DDBJ whole genome shotgun (WGS) entry which is preliminary data.</text>
</comment>
<dbReference type="Proteomes" id="UP000078272">
    <property type="component" value="Unassembled WGS sequence"/>
</dbReference>
<dbReference type="InterPro" id="IPR027417">
    <property type="entry name" value="P-loop_NTPase"/>
</dbReference>
<feature type="region of interest" description="Disordered" evidence="1">
    <location>
        <begin position="536"/>
        <end position="595"/>
    </location>
</feature>
<organism evidence="3 4">
    <name type="scientific">Aureimonas ureilytica</name>
    <dbReference type="NCBI Taxonomy" id="401562"/>
    <lineage>
        <taxon>Bacteria</taxon>
        <taxon>Pseudomonadati</taxon>
        <taxon>Pseudomonadota</taxon>
        <taxon>Alphaproteobacteria</taxon>
        <taxon>Hyphomicrobiales</taxon>
        <taxon>Aurantimonadaceae</taxon>
        <taxon>Aureimonas</taxon>
    </lineage>
</organism>
<accession>A0A175R728</accession>
<proteinExistence type="predicted"/>
<evidence type="ECO:0000313" key="3">
    <source>
        <dbReference type="EMBL" id="KTQ89470.1"/>
    </source>
</evidence>
<feature type="domain" description="AAA+ ATPase" evidence="2">
    <location>
        <begin position="136"/>
        <end position="465"/>
    </location>
</feature>
<protein>
    <recommendedName>
        <fullName evidence="2">AAA+ ATPase domain-containing protein</fullName>
    </recommendedName>
</protein>
<evidence type="ECO:0000313" key="4">
    <source>
        <dbReference type="Proteomes" id="UP000078272"/>
    </source>
</evidence>
<dbReference type="InterPro" id="IPR002789">
    <property type="entry name" value="HerA_central"/>
</dbReference>
<dbReference type="SMART" id="SM00382">
    <property type="entry name" value="AAA"/>
    <property type="match status" value="1"/>
</dbReference>
<dbReference type="Gene3D" id="3.40.50.300">
    <property type="entry name" value="P-loop containing nucleotide triphosphate hydrolases"/>
    <property type="match status" value="2"/>
</dbReference>